<keyword evidence="3" id="KW-1185">Reference proteome</keyword>
<feature type="region of interest" description="Disordered" evidence="1">
    <location>
        <begin position="1"/>
        <end position="21"/>
    </location>
</feature>
<dbReference type="EMBL" id="JANBOH010000197">
    <property type="protein sequence ID" value="KAJ1644045.1"/>
    <property type="molecule type" value="Genomic_DNA"/>
</dbReference>
<organism evidence="2 3">
    <name type="scientific">Coemansia asiatica</name>
    <dbReference type="NCBI Taxonomy" id="1052880"/>
    <lineage>
        <taxon>Eukaryota</taxon>
        <taxon>Fungi</taxon>
        <taxon>Fungi incertae sedis</taxon>
        <taxon>Zoopagomycota</taxon>
        <taxon>Kickxellomycotina</taxon>
        <taxon>Kickxellomycetes</taxon>
        <taxon>Kickxellales</taxon>
        <taxon>Kickxellaceae</taxon>
        <taxon>Coemansia</taxon>
    </lineage>
</organism>
<comment type="caution">
    <text evidence="2">The sequence shown here is derived from an EMBL/GenBank/DDBJ whole genome shotgun (WGS) entry which is preliminary data.</text>
</comment>
<evidence type="ECO:0000256" key="1">
    <source>
        <dbReference type="SAM" id="MobiDB-lite"/>
    </source>
</evidence>
<sequence>MDHSNISGTGTGTSHPAATDVAKESGKTVFGGTQLIDDPTNPHYVGHGVAHRDPKTGNPIDATIHIPTRGETHPTEFTVTKVSEAEKVTDKERLKSQFGIENPGKYHANWYKAKSIWNGLMGKMTSSRKHVEKAVKQRELANLETSAYEEEHGGYTFSKIT</sequence>
<dbReference type="AlphaFoldDB" id="A0A9W7XJA9"/>
<dbReference type="Proteomes" id="UP001145021">
    <property type="component" value="Unassembled WGS sequence"/>
</dbReference>
<proteinExistence type="predicted"/>
<protein>
    <submittedName>
        <fullName evidence="2">Uncharacterized protein</fullName>
    </submittedName>
</protein>
<name>A0A9W7XJA9_9FUNG</name>
<evidence type="ECO:0000313" key="2">
    <source>
        <dbReference type="EMBL" id="KAJ1644045.1"/>
    </source>
</evidence>
<accession>A0A9W7XJA9</accession>
<gene>
    <name evidence="2" type="ORF">LPJ64_004243</name>
</gene>
<reference evidence="2" key="1">
    <citation type="submission" date="2022-07" db="EMBL/GenBank/DDBJ databases">
        <title>Phylogenomic reconstructions and comparative analyses of Kickxellomycotina fungi.</title>
        <authorList>
            <person name="Reynolds N.K."/>
            <person name="Stajich J.E."/>
            <person name="Barry K."/>
            <person name="Grigoriev I.V."/>
            <person name="Crous P."/>
            <person name="Smith M.E."/>
        </authorList>
    </citation>
    <scope>NUCLEOTIDE SEQUENCE</scope>
    <source>
        <strain evidence="2">NBRC 105413</strain>
    </source>
</reference>
<feature type="compositionally biased region" description="Polar residues" evidence="1">
    <location>
        <begin position="1"/>
        <end position="16"/>
    </location>
</feature>
<evidence type="ECO:0000313" key="3">
    <source>
        <dbReference type="Proteomes" id="UP001145021"/>
    </source>
</evidence>